<feature type="compositionally biased region" description="Basic residues" evidence="1">
    <location>
        <begin position="635"/>
        <end position="649"/>
    </location>
</feature>
<dbReference type="Pfam" id="PF07382">
    <property type="entry name" value="HC2"/>
    <property type="match status" value="1"/>
</dbReference>
<feature type="compositionally biased region" description="Polar residues" evidence="1">
    <location>
        <begin position="590"/>
        <end position="604"/>
    </location>
</feature>
<evidence type="ECO:0000256" key="1">
    <source>
        <dbReference type="SAM" id="MobiDB-lite"/>
    </source>
</evidence>
<feature type="region of interest" description="Disordered" evidence="1">
    <location>
        <begin position="430"/>
        <end position="461"/>
    </location>
</feature>
<sequence>MTSLHLCTIIEGLHARMAELPAEMKTDDTILPILLEQIAAEYQRLKVQEEADRQQTQVKLDEMTKREGTRDTGKPSHRSTIVRTLRKDKRNSKNRNSGRDNDRKTKRREFEEQQDFGEEDAAQKEAAQKGAVQQEAARKETAQKEAARQEAAQQEAARQESAQQGAARKEAARKEAAQREEARQEAAQQEAARKEAARQEAARKEAAQKEAAQKEAARQEAARQEAAQQEAARKEAARQEAARKEAAQKEEARQEAAQQEASRKEAAQQEAEQNQKLREKAKEKQAEEEDAYLKSMKEARDEAIQEQAKAEQLEKYEAFLKSMKEAKDEAIREQAKVVLSIKDQALRRQAYNMVEMLRRQMSDEEIARRYIDEEEEEGEEDEDMIGVPLPGALTPDDEEQEPEESGPTKDPWEELFQEIIDEATLTEAKEEKARRAFREQQEEVETLRQQEPKGSELTKDPWEELFQEIIDEATLAEVKDEKERRAIREQQKEEVEALSQQFDDDEIARRWNEGEEEKVTLEGAKLPDTLRTQEEEGVPLFSQPTKQPSEHSSSDEEPNSDADSSARSRSSSASSATSNNTATKPDTEAQETSVPENTVPATESSKPKVAKQPFHPALDKTQPIGSRYPTTPLHGNKRNRGPRVAKEHIAKRRVPRSSVPLCSPRFHDVRNYWAVVACEDEIENEIETEKRGKEMSISEMESVTVETNNHKTRPKNDEKATYPVKDATENNGMGKKEHNKTISIASSTSSSRVVESGWSWVVPVHFLRD</sequence>
<feature type="compositionally biased region" description="Acidic residues" evidence="1">
    <location>
        <begin position="395"/>
        <end position="404"/>
    </location>
</feature>
<dbReference type="EMBL" id="WNWS01000343">
    <property type="protein sequence ID" value="KAE9970122.1"/>
    <property type="molecule type" value="Genomic_DNA"/>
</dbReference>
<evidence type="ECO:0000313" key="3">
    <source>
        <dbReference type="Proteomes" id="UP000447873"/>
    </source>
</evidence>
<feature type="compositionally biased region" description="Basic and acidic residues" evidence="1">
    <location>
        <begin position="167"/>
        <end position="184"/>
    </location>
</feature>
<feature type="compositionally biased region" description="Basic and acidic residues" evidence="1">
    <location>
        <begin position="136"/>
        <end position="148"/>
    </location>
</feature>
<gene>
    <name evidence="2" type="ORF">EG328_006475</name>
</gene>
<feature type="compositionally biased region" description="Basic and acidic residues" evidence="1">
    <location>
        <begin position="49"/>
        <end position="74"/>
    </location>
</feature>
<feature type="compositionally biased region" description="Basic and acidic residues" evidence="1">
    <location>
        <begin position="97"/>
        <end position="111"/>
    </location>
</feature>
<feature type="compositionally biased region" description="Low complexity" evidence="1">
    <location>
        <begin position="149"/>
        <end position="166"/>
    </location>
</feature>
<accession>A0A8H3YU67</accession>
<dbReference type="InterPro" id="IPR009970">
    <property type="entry name" value="HC2"/>
</dbReference>
<feature type="region of interest" description="Disordered" evidence="1">
    <location>
        <begin position="481"/>
        <end position="649"/>
    </location>
</feature>
<feature type="compositionally biased region" description="Low complexity" evidence="1">
    <location>
        <begin position="561"/>
        <end position="582"/>
    </location>
</feature>
<feature type="compositionally biased region" description="Basic and acidic residues" evidence="1">
    <location>
        <begin position="261"/>
        <end position="310"/>
    </location>
</feature>
<feature type="region of interest" description="Disordered" evidence="1">
    <location>
        <begin position="690"/>
        <end position="751"/>
    </location>
</feature>
<dbReference type="GO" id="GO:0030527">
    <property type="term" value="F:structural constituent of chromatin"/>
    <property type="evidence" value="ECO:0007669"/>
    <property type="project" value="InterPro"/>
</dbReference>
<feature type="region of interest" description="Disordered" evidence="1">
    <location>
        <begin position="370"/>
        <end position="417"/>
    </location>
</feature>
<dbReference type="GO" id="GO:0003677">
    <property type="term" value="F:DNA binding"/>
    <property type="evidence" value="ECO:0007669"/>
    <property type="project" value="InterPro"/>
</dbReference>
<feature type="compositionally biased region" description="Basic and acidic residues" evidence="1">
    <location>
        <begin position="191"/>
        <end position="223"/>
    </location>
</feature>
<dbReference type="Proteomes" id="UP000447873">
    <property type="component" value="Unassembled WGS sequence"/>
</dbReference>
<dbReference type="AlphaFoldDB" id="A0A8H3YU67"/>
<dbReference type="GO" id="GO:0030261">
    <property type="term" value="P:chromosome condensation"/>
    <property type="evidence" value="ECO:0007669"/>
    <property type="project" value="InterPro"/>
</dbReference>
<protein>
    <submittedName>
        <fullName evidence="2">Uncharacterized protein</fullName>
    </submittedName>
</protein>
<feature type="compositionally biased region" description="Basic and acidic residues" evidence="1">
    <location>
        <begin position="481"/>
        <end position="495"/>
    </location>
</feature>
<comment type="caution">
    <text evidence="2">The sequence shown here is derived from an EMBL/GenBank/DDBJ whole genome shotgun (WGS) entry which is preliminary data.</text>
</comment>
<proteinExistence type="predicted"/>
<organism evidence="2 3">
    <name type="scientific">Venturia inaequalis</name>
    <name type="common">Apple scab fungus</name>
    <dbReference type="NCBI Taxonomy" id="5025"/>
    <lineage>
        <taxon>Eukaryota</taxon>
        <taxon>Fungi</taxon>
        <taxon>Dikarya</taxon>
        <taxon>Ascomycota</taxon>
        <taxon>Pezizomycotina</taxon>
        <taxon>Dothideomycetes</taxon>
        <taxon>Pleosporomycetidae</taxon>
        <taxon>Venturiales</taxon>
        <taxon>Venturiaceae</taxon>
        <taxon>Venturia</taxon>
    </lineage>
</organism>
<name>A0A8H3YU67_VENIN</name>
<evidence type="ECO:0000313" key="2">
    <source>
        <dbReference type="EMBL" id="KAE9970122.1"/>
    </source>
</evidence>
<reference evidence="2 3" key="1">
    <citation type="submission" date="2018-12" db="EMBL/GenBank/DDBJ databases">
        <title>Venturia inaequalis Genome Resource.</title>
        <authorList>
            <person name="Lichtner F.J."/>
        </authorList>
    </citation>
    <scope>NUCLEOTIDE SEQUENCE [LARGE SCALE GENOMIC DNA]</scope>
    <source>
        <strain evidence="2 3">120213</strain>
    </source>
</reference>
<feature type="compositionally biased region" description="Basic and acidic residues" evidence="1">
    <location>
        <begin position="231"/>
        <end position="254"/>
    </location>
</feature>
<feature type="compositionally biased region" description="Acidic residues" evidence="1">
    <location>
        <begin position="372"/>
        <end position="384"/>
    </location>
</feature>
<feature type="compositionally biased region" description="Basic and acidic residues" evidence="1">
    <location>
        <begin position="507"/>
        <end position="520"/>
    </location>
</feature>
<feature type="region of interest" description="Disordered" evidence="1">
    <location>
        <begin position="49"/>
        <end position="310"/>
    </location>
</feature>
<feature type="compositionally biased region" description="Basic residues" evidence="1">
    <location>
        <begin position="84"/>
        <end position="93"/>
    </location>
</feature>